<organism evidence="7 8">
    <name type="scientific">Allacma fusca</name>
    <dbReference type="NCBI Taxonomy" id="39272"/>
    <lineage>
        <taxon>Eukaryota</taxon>
        <taxon>Metazoa</taxon>
        <taxon>Ecdysozoa</taxon>
        <taxon>Arthropoda</taxon>
        <taxon>Hexapoda</taxon>
        <taxon>Collembola</taxon>
        <taxon>Symphypleona</taxon>
        <taxon>Sminthuridae</taxon>
        <taxon>Allacma</taxon>
    </lineage>
</organism>
<comment type="subcellular location">
    <subcellularLocation>
        <location evidence="1">Cell membrane</location>
        <topology evidence="1">Multi-pass membrane protein</topology>
    </subcellularLocation>
</comment>
<accession>A0A8J2PI25</accession>
<protein>
    <submittedName>
        <fullName evidence="7">Uncharacterized protein</fullName>
    </submittedName>
</protein>
<feature type="transmembrane region" description="Helical" evidence="6">
    <location>
        <begin position="179"/>
        <end position="200"/>
    </location>
</feature>
<dbReference type="GO" id="GO:0050909">
    <property type="term" value="P:sensory perception of taste"/>
    <property type="evidence" value="ECO:0007669"/>
    <property type="project" value="InterPro"/>
</dbReference>
<dbReference type="GO" id="GO:0005886">
    <property type="term" value="C:plasma membrane"/>
    <property type="evidence" value="ECO:0007669"/>
    <property type="project" value="UniProtKB-SubCell"/>
</dbReference>
<dbReference type="InterPro" id="IPR013604">
    <property type="entry name" value="7TM_chemorcpt"/>
</dbReference>
<keyword evidence="3 6" id="KW-0812">Transmembrane</keyword>
<evidence type="ECO:0000256" key="3">
    <source>
        <dbReference type="ARBA" id="ARBA00022692"/>
    </source>
</evidence>
<proteinExistence type="predicted"/>
<keyword evidence="2" id="KW-1003">Cell membrane</keyword>
<feature type="non-terminal residue" evidence="7">
    <location>
        <position position="307"/>
    </location>
</feature>
<dbReference type="EMBL" id="CAJVCH010362959">
    <property type="protein sequence ID" value="CAG7816175.1"/>
    <property type="molecule type" value="Genomic_DNA"/>
</dbReference>
<evidence type="ECO:0000313" key="7">
    <source>
        <dbReference type="EMBL" id="CAG7816175.1"/>
    </source>
</evidence>
<dbReference type="AlphaFoldDB" id="A0A8J2PI25"/>
<keyword evidence="4 6" id="KW-1133">Transmembrane helix</keyword>
<evidence type="ECO:0000256" key="6">
    <source>
        <dbReference type="SAM" id="Phobius"/>
    </source>
</evidence>
<evidence type="ECO:0000313" key="8">
    <source>
        <dbReference type="Proteomes" id="UP000708208"/>
    </source>
</evidence>
<evidence type="ECO:0000256" key="5">
    <source>
        <dbReference type="ARBA" id="ARBA00023136"/>
    </source>
</evidence>
<gene>
    <name evidence="7" type="ORF">AFUS01_LOCUS26805</name>
</gene>
<dbReference type="Pfam" id="PF08395">
    <property type="entry name" value="7tm_7"/>
    <property type="match status" value="1"/>
</dbReference>
<feature type="transmembrane region" description="Helical" evidence="6">
    <location>
        <begin position="212"/>
        <end position="236"/>
    </location>
</feature>
<keyword evidence="5 6" id="KW-0472">Membrane</keyword>
<evidence type="ECO:0000256" key="4">
    <source>
        <dbReference type="ARBA" id="ARBA00022989"/>
    </source>
</evidence>
<name>A0A8J2PI25_9HEXA</name>
<dbReference type="Proteomes" id="UP000708208">
    <property type="component" value="Unassembled WGS sequence"/>
</dbReference>
<reference evidence="7" key="1">
    <citation type="submission" date="2021-06" db="EMBL/GenBank/DDBJ databases">
        <authorList>
            <person name="Hodson N. C."/>
            <person name="Mongue J. A."/>
            <person name="Jaron S. K."/>
        </authorList>
    </citation>
    <scope>NUCLEOTIDE SEQUENCE</scope>
</reference>
<evidence type="ECO:0000256" key="2">
    <source>
        <dbReference type="ARBA" id="ARBA00022475"/>
    </source>
</evidence>
<sequence length="307" mass="35477">MSDQWEDGVIFGKDYESQKARRLQKQQAKETCNKKTCDKPCIRKVFRPLAIYAKCFGLFPCYDLSFVQKLDEKGVRLIHVLDFLYTGLVCALMTGGGFLCLYMEPGMLLEMKAEAEETDYWVIKINFYLTIIMGVLSLFVFPKSSCILMHYLDHFAHVDKILQFDGRFALSERAFARRVLTHLMMLIFATAVIWYLLFVVGLRGVEPRWVDYLLIPIVTLAVTVHSIPSAFFIFFLNSIRVRILQFNDKVKLIILPITPSCFACKSFCDYGKELDDKMIATKSEELAFDIEKLRILHGELSDLVYET</sequence>
<feature type="transmembrane region" description="Helical" evidence="6">
    <location>
        <begin position="83"/>
        <end position="101"/>
    </location>
</feature>
<evidence type="ECO:0000256" key="1">
    <source>
        <dbReference type="ARBA" id="ARBA00004651"/>
    </source>
</evidence>
<feature type="transmembrane region" description="Helical" evidence="6">
    <location>
        <begin position="121"/>
        <end position="141"/>
    </location>
</feature>
<keyword evidence="8" id="KW-1185">Reference proteome</keyword>
<comment type="caution">
    <text evidence="7">The sequence shown here is derived from an EMBL/GenBank/DDBJ whole genome shotgun (WGS) entry which is preliminary data.</text>
</comment>